<feature type="transmembrane region" description="Helical" evidence="8">
    <location>
        <begin position="119"/>
        <end position="137"/>
    </location>
</feature>
<dbReference type="GO" id="GO:0016763">
    <property type="term" value="F:pentosyltransferase activity"/>
    <property type="evidence" value="ECO:0007669"/>
    <property type="project" value="TreeGrafter"/>
</dbReference>
<evidence type="ECO:0000256" key="3">
    <source>
        <dbReference type="ARBA" id="ARBA00022676"/>
    </source>
</evidence>
<keyword evidence="3" id="KW-0328">Glycosyltransferase</keyword>
<gene>
    <name evidence="9" type="ORF">GGR47_002702</name>
</gene>
<keyword evidence="10" id="KW-1185">Reference proteome</keyword>
<evidence type="ECO:0000256" key="2">
    <source>
        <dbReference type="ARBA" id="ARBA00022475"/>
    </source>
</evidence>
<feature type="transmembrane region" description="Helical" evidence="8">
    <location>
        <begin position="170"/>
        <end position="186"/>
    </location>
</feature>
<comment type="caution">
    <text evidence="9">The sequence shown here is derived from an EMBL/GenBank/DDBJ whole genome shotgun (WGS) entry which is preliminary data.</text>
</comment>
<sequence>MAHSASSAPDTRLSSTGWVAFVLLLLWAIALRAHDFGNPIIHVDEQYYLLVGDRMLHGALPYVDLWDRKPVGLFLIFAAIRLLPGDGILAYQLVATLFAAATAWLVARGGRMLGARPAAALMAGAAYILWLSLLSGRGGQSPVFYNLFTAGAAVLTLRLPVLAEARATRAIVLNGAAACLLAGLAIQTKYTPVVEGAFFGAAHLWYLHRAGATLRLCIGAALLWMLLGILPTGLVVAEYWRRGPAVFDAFWFSNFASVSLRKGYPAAKIAARLAGTGAQLLPFVVCTVIALGQRPMAPERWIAFGWLAAALIAFAMIGAFFDHYALPLMLPLAMIAAPVLDRHRAAPVALIGYGLILFVARVLLPPTDASSARAVAQVMKANDRGGCPYVFAGDSVLYLLADACIPTRYAFPSTLAYDAERGASGADEVAELNRILATRPPVIVTMDEPMAPWNPATESIMTATLGRSYRQVLTVPREDAHLLVYLRRDLPLRR</sequence>
<reference evidence="9 10" key="1">
    <citation type="submission" date="2020-08" db="EMBL/GenBank/DDBJ databases">
        <title>Genomic Encyclopedia of Type Strains, Phase IV (KMG-IV): sequencing the most valuable type-strain genomes for metagenomic binning, comparative biology and taxonomic classification.</title>
        <authorList>
            <person name="Goeker M."/>
        </authorList>
    </citation>
    <scope>NUCLEOTIDE SEQUENCE [LARGE SCALE GENOMIC DNA]</scope>
    <source>
        <strain evidence="9 10">DSM 15581</strain>
    </source>
</reference>
<evidence type="ECO:0000256" key="6">
    <source>
        <dbReference type="ARBA" id="ARBA00022989"/>
    </source>
</evidence>
<feature type="transmembrane region" description="Helical" evidence="8">
    <location>
        <begin position="303"/>
        <end position="325"/>
    </location>
</feature>
<evidence type="ECO:0000256" key="8">
    <source>
        <dbReference type="SAM" id="Phobius"/>
    </source>
</evidence>
<dbReference type="InterPro" id="IPR050297">
    <property type="entry name" value="LipidA_mod_glycosyltrf_83"/>
</dbReference>
<evidence type="ECO:0000256" key="7">
    <source>
        <dbReference type="ARBA" id="ARBA00023136"/>
    </source>
</evidence>
<evidence type="ECO:0000256" key="1">
    <source>
        <dbReference type="ARBA" id="ARBA00004651"/>
    </source>
</evidence>
<feature type="transmembrane region" description="Helical" evidence="8">
    <location>
        <begin position="269"/>
        <end position="291"/>
    </location>
</feature>
<keyword evidence="6 8" id="KW-1133">Transmembrane helix</keyword>
<evidence type="ECO:0000313" key="9">
    <source>
        <dbReference type="EMBL" id="MBB3876447.1"/>
    </source>
</evidence>
<name>A0AAW3TV77_9SPHN</name>
<feature type="transmembrane region" description="Helical" evidence="8">
    <location>
        <begin position="143"/>
        <end position="163"/>
    </location>
</feature>
<feature type="transmembrane region" description="Helical" evidence="8">
    <location>
        <begin position="220"/>
        <end position="240"/>
    </location>
</feature>
<dbReference type="EMBL" id="JACIDB010000006">
    <property type="protein sequence ID" value="MBB3876447.1"/>
    <property type="molecule type" value="Genomic_DNA"/>
</dbReference>
<evidence type="ECO:0000256" key="4">
    <source>
        <dbReference type="ARBA" id="ARBA00022679"/>
    </source>
</evidence>
<evidence type="ECO:0000256" key="5">
    <source>
        <dbReference type="ARBA" id="ARBA00022692"/>
    </source>
</evidence>
<dbReference type="GO" id="GO:0005886">
    <property type="term" value="C:plasma membrane"/>
    <property type="evidence" value="ECO:0007669"/>
    <property type="project" value="UniProtKB-SubCell"/>
</dbReference>
<keyword evidence="7 8" id="KW-0472">Membrane</keyword>
<evidence type="ECO:0008006" key="11">
    <source>
        <dbReference type="Google" id="ProtNLM"/>
    </source>
</evidence>
<feature type="transmembrane region" description="Helical" evidence="8">
    <location>
        <begin position="88"/>
        <end position="107"/>
    </location>
</feature>
<dbReference type="GO" id="GO:0009103">
    <property type="term" value="P:lipopolysaccharide biosynthetic process"/>
    <property type="evidence" value="ECO:0007669"/>
    <property type="project" value="UniProtKB-ARBA"/>
</dbReference>
<comment type="subcellular location">
    <subcellularLocation>
        <location evidence="1">Cell membrane</location>
        <topology evidence="1">Multi-pass membrane protein</topology>
    </subcellularLocation>
</comment>
<keyword evidence="2" id="KW-1003">Cell membrane</keyword>
<dbReference type="PANTHER" id="PTHR33908:SF11">
    <property type="entry name" value="MEMBRANE PROTEIN"/>
    <property type="match status" value="1"/>
</dbReference>
<dbReference type="Proteomes" id="UP000528945">
    <property type="component" value="Unassembled WGS sequence"/>
</dbReference>
<dbReference type="AlphaFoldDB" id="A0AAW3TV77"/>
<feature type="transmembrane region" description="Helical" evidence="8">
    <location>
        <begin position="12"/>
        <end position="30"/>
    </location>
</feature>
<dbReference type="PANTHER" id="PTHR33908">
    <property type="entry name" value="MANNOSYLTRANSFERASE YKCB-RELATED"/>
    <property type="match status" value="1"/>
</dbReference>
<accession>A0AAW3TV77</accession>
<keyword evidence="4" id="KW-0808">Transferase</keyword>
<feature type="transmembrane region" description="Helical" evidence="8">
    <location>
        <begin position="345"/>
        <end position="364"/>
    </location>
</feature>
<keyword evidence="5 8" id="KW-0812">Transmembrane</keyword>
<protein>
    <recommendedName>
        <fullName evidence="11">Glycosyltransferase RgtA/B/C/D-like domain-containing protein</fullName>
    </recommendedName>
</protein>
<organism evidence="9 10">
    <name type="scientific">Sphingomonas aquatilis</name>
    <dbReference type="NCBI Taxonomy" id="93063"/>
    <lineage>
        <taxon>Bacteria</taxon>
        <taxon>Pseudomonadati</taxon>
        <taxon>Pseudomonadota</taxon>
        <taxon>Alphaproteobacteria</taxon>
        <taxon>Sphingomonadales</taxon>
        <taxon>Sphingomonadaceae</taxon>
        <taxon>Sphingomonas</taxon>
    </lineage>
</organism>
<proteinExistence type="predicted"/>
<dbReference type="RefSeq" id="WP_221204796.1">
    <property type="nucleotide sequence ID" value="NZ_JACIDB010000006.1"/>
</dbReference>
<feature type="transmembrane region" description="Helical" evidence="8">
    <location>
        <begin position="192"/>
        <end position="208"/>
    </location>
</feature>
<evidence type="ECO:0000313" key="10">
    <source>
        <dbReference type="Proteomes" id="UP000528945"/>
    </source>
</evidence>